<gene>
    <name evidence="8" type="primary">galA</name>
    <name evidence="8" type="ORF">LCER1_G000911</name>
</gene>
<evidence type="ECO:0000256" key="5">
    <source>
        <dbReference type="ARBA" id="ARBA00023295"/>
    </source>
</evidence>
<dbReference type="SUPFAM" id="SSF51445">
    <property type="entry name" value="(Trans)glycosidases"/>
    <property type="match status" value="1"/>
</dbReference>
<feature type="signal peptide" evidence="7">
    <location>
        <begin position="1"/>
        <end position="15"/>
    </location>
</feature>
<evidence type="ECO:0000256" key="7">
    <source>
        <dbReference type="SAM" id="SignalP"/>
    </source>
</evidence>
<dbReference type="PANTHER" id="PTHR34983">
    <property type="entry name" value="ARABINOGALACTAN ENDO-BETA-1,4-GALACTANASE A"/>
    <property type="match status" value="1"/>
</dbReference>
<dbReference type="GO" id="GO:0031218">
    <property type="term" value="F:arabinogalactan endo-1,4-beta-galactosidase activity"/>
    <property type="evidence" value="ECO:0007669"/>
    <property type="project" value="UniProtKB-EC"/>
</dbReference>
<evidence type="ECO:0000313" key="9">
    <source>
        <dbReference type="Proteomes" id="UP000481288"/>
    </source>
</evidence>
<organism evidence="8 9">
    <name type="scientific">Lachnellula cervina</name>
    <dbReference type="NCBI Taxonomy" id="1316786"/>
    <lineage>
        <taxon>Eukaryota</taxon>
        <taxon>Fungi</taxon>
        <taxon>Dikarya</taxon>
        <taxon>Ascomycota</taxon>
        <taxon>Pezizomycotina</taxon>
        <taxon>Leotiomycetes</taxon>
        <taxon>Helotiales</taxon>
        <taxon>Lachnaceae</taxon>
        <taxon>Lachnellula</taxon>
    </lineage>
</organism>
<evidence type="ECO:0000313" key="8">
    <source>
        <dbReference type="EMBL" id="TVY57788.1"/>
    </source>
</evidence>
<comment type="similarity">
    <text evidence="2 6">Belongs to the glycosyl hydrolase 53 family.</text>
</comment>
<keyword evidence="4 6" id="KW-0378">Hydrolase</keyword>
<dbReference type="Pfam" id="PF07745">
    <property type="entry name" value="Glyco_hydro_53"/>
    <property type="match status" value="1"/>
</dbReference>
<dbReference type="InterPro" id="IPR011683">
    <property type="entry name" value="Glyco_hydro_53"/>
</dbReference>
<evidence type="ECO:0000256" key="2">
    <source>
        <dbReference type="ARBA" id="ARBA00010687"/>
    </source>
</evidence>
<keyword evidence="9" id="KW-1185">Reference proteome</keyword>
<evidence type="ECO:0000256" key="3">
    <source>
        <dbReference type="ARBA" id="ARBA00012556"/>
    </source>
</evidence>
<name>A0A7D8UWZ0_9HELO</name>
<dbReference type="Gene3D" id="3.20.20.80">
    <property type="entry name" value="Glycosidases"/>
    <property type="match status" value="2"/>
</dbReference>
<feature type="chain" id="PRO_5028850250" description="Arabinogalactan endo-beta-1,4-galactanase" evidence="7">
    <location>
        <begin position="16"/>
        <end position="302"/>
    </location>
</feature>
<dbReference type="InterPro" id="IPR017853">
    <property type="entry name" value="GH"/>
</dbReference>
<evidence type="ECO:0000256" key="4">
    <source>
        <dbReference type="ARBA" id="ARBA00022801"/>
    </source>
</evidence>
<keyword evidence="5 6" id="KW-0326">Glycosidase</keyword>
<dbReference type="PANTHER" id="PTHR34983:SF1">
    <property type="entry name" value="ARABINOGALACTAN ENDO-BETA-1,4-GALACTANASE A"/>
    <property type="match status" value="1"/>
</dbReference>
<comment type="catalytic activity">
    <reaction evidence="1 6">
        <text>The enzyme specifically hydrolyzes (1-&gt;4)-beta-D-galactosidic linkages in type I arabinogalactans.</text>
        <dbReference type="EC" id="3.2.1.89"/>
    </reaction>
</comment>
<proteinExistence type="inferred from homology"/>
<dbReference type="GO" id="GO:0015926">
    <property type="term" value="F:glucosidase activity"/>
    <property type="evidence" value="ECO:0007669"/>
    <property type="project" value="InterPro"/>
</dbReference>
<dbReference type="EC" id="3.2.1.89" evidence="3 6"/>
<dbReference type="Proteomes" id="UP000481288">
    <property type="component" value="Unassembled WGS sequence"/>
</dbReference>
<reference evidence="8 9" key="1">
    <citation type="submission" date="2018-05" db="EMBL/GenBank/DDBJ databases">
        <title>Whole genome sequencing for identification of molecular markers to develop diagnostic detection tools for the regulated plant pathogen Lachnellula willkommii.</title>
        <authorList>
            <person name="Giroux E."/>
            <person name="Bilodeau G."/>
        </authorList>
    </citation>
    <scope>NUCLEOTIDE SEQUENCE [LARGE SCALE GENOMIC DNA]</scope>
    <source>
        <strain evidence="8 9">CBS 625.97</strain>
    </source>
</reference>
<evidence type="ECO:0000256" key="6">
    <source>
        <dbReference type="RuleBase" id="RU361192"/>
    </source>
</evidence>
<keyword evidence="7" id="KW-0732">Signal</keyword>
<sequence length="302" mass="33820">MRLLTLFFLLPLATAIPNLARNQYSSHTFFFQGHDLSSLKTLEDVGTVYKDASRHNQTRPADDILGDGGMNTVRLRVWADPNKQPPPAAWPTTLGPLASTLRGYVKDTLISFDRAGIDLAIVALGNEIRHVILWPIGYADAARAGVDDALHAGVSRPQIMIHIDLGWNIPLQQRWFGAMVANGIRTTDWDVFGFSFYPFYGTAATFDNLRTTLNTLAWEYKKPIQVVETDYPAICNGEYNPIPKSSEPEIPYSVEGQTIWTRDVISIVKQIPLGLGQGVHYWEPAWLNNTIILGWLDIREAQ</sequence>
<dbReference type="OrthoDB" id="110914at2759"/>
<accession>A0A7D8UWZ0</accession>
<evidence type="ECO:0000256" key="1">
    <source>
        <dbReference type="ARBA" id="ARBA00001695"/>
    </source>
</evidence>
<dbReference type="GO" id="GO:0045490">
    <property type="term" value="P:pectin catabolic process"/>
    <property type="evidence" value="ECO:0007669"/>
    <property type="project" value="TreeGrafter"/>
</dbReference>
<dbReference type="AlphaFoldDB" id="A0A7D8UWZ0"/>
<dbReference type="EMBL" id="QGMG01000074">
    <property type="protein sequence ID" value="TVY57788.1"/>
    <property type="molecule type" value="Genomic_DNA"/>
</dbReference>
<comment type="caution">
    <text evidence="8">The sequence shown here is derived from an EMBL/GenBank/DDBJ whole genome shotgun (WGS) entry which is preliminary data.</text>
</comment>
<protein>
    <recommendedName>
        <fullName evidence="3 6">Arabinogalactan endo-beta-1,4-galactanase</fullName>
        <ecNumber evidence="3 6">3.2.1.89</ecNumber>
    </recommendedName>
</protein>